<name>A0A3G8JN23_9ACTN</name>
<sequence length="175" mass="17929">MTEVADRAKPGVVHRFTWPAALGGGLLLVAFSLVPWGVSDEGVRPSITGLGRVSVPGAGPEDVAFLEDHTLRPGLVTVVVGIVIAVAAAAAWWRPRVRWPALIVIALASIVAMVAAVLTVANPAAHLLDDQVNRALDLDTPLISPGYGLIGVVVVSIGIVGLMIAAAITRIGGSS</sequence>
<dbReference type="RefSeq" id="WP_124708466.1">
    <property type="nucleotide sequence ID" value="NZ_CP033972.1"/>
</dbReference>
<feature type="transmembrane region" description="Helical" evidence="1">
    <location>
        <begin position="74"/>
        <end position="93"/>
    </location>
</feature>
<dbReference type="AlphaFoldDB" id="A0A3G8JN23"/>
<keyword evidence="3" id="KW-1185">Reference proteome</keyword>
<proteinExistence type="predicted"/>
<dbReference type="OrthoDB" id="4381286at2"/>
<evidence type="ECO:0000313" key="2">
    <source>
        <dbReference type="EMBL" id="AZG45859.1"/>
    </source>
</evidence>
<reference evidence="2 3" key="1">
    <citation type="submission" date="2018-11" db="EMBL/GenBank/DDBJ databases">
        <title>Gordonia insulae sp. nov., isolated from an island soil.</title>
        <authorList>
            <person name="Kim Y.S."/>
            <person name="Kim S.B."/>
        </authorList>
    </citation>
    <scope>NUCLEOTIDE SEQUENCE [LARGE SCALE GENOMIC DNA]</scope>
    <source>
        <strain evidence="2 3">MMS17-SY073</strain>
    </source>
</reference>
<dbReference type="Proteomes" id="UP000271469">
    <property type="component" value="Chromosome"/>
</dbReference>
<dbReference type="KEGG" id="gom:D7316_02459"/>
<feature type="transmembrane region" description="Helical" evidence="1">
    <location>
        <begin position="16"/>
        <end position="38"/>
    </location>
</feature>
<keyword evidence="1" id="KW-1133">Transmembrane helix</keyword>
<accession>A0A3G8JN23</accession>
<dbReference type="EMBL" id="CP033972">
    <property type="protein sequence ID" value="AZG45859.1"/>
    <property type="molecule type" value="Genomic_DNA"/>
</dbReference>
<evidence type="ECO:0000313" key="3">
    <source>
        <dbReference type="Proteomes" id="UP000271469"/>
    </source>
</evidence>
<gene>
    <name evidence="2" type="ORF">D7316_02459</name>
</gene>
<feature type="transmembrane region" description="Helical" evidence="1">
    <location>
        <begin position="100"/>
        <end position="125"/>
    </location>
</feature>
<evidence type="ECO:0000256" key="1">
    <source>
        <dbReference type="SAM" id="Phobius"/>
    </source>
</evidence>
<organism evidence="2 3">
    <name type="scientific">Gordonia insulae</name>
    <dbReference type="NCBI Taxonomy" id="2420509"/>
    <lineage>
        <taxon>Bacteria</taxon>
        <taxon>Bacillati</taxon>
        <taxon>Actinomycetota</taxon>
        <taxon>Actinomycetes</taxon>
        <taxon>Mycobacteriales</taxon>
        <taxon>Gordoniaceae</taxon>
        <taxon>Gordonia</taxon>
    </lineage>
</organism>
<keyword evidence="1" id="KW-0812">Transmembrane</keyword>
<feature type="transmembrane region" description="Helical" evidence="1">
    <location>
        <begin position="145"/>
        <end position="168"/>
    </location>
</feature>
<evidence type="ECO:0008006" key="4">
    <source>
        <dbReference type="Google" id="ProtNLM"/>
    </source>
</evidence>
<keyword evidence="1" id="KW-0472">Membrane</keyword>
<protein>
    <recommendedName>
        <fullName evidence="4">Tryptophan-associated transmembrane protein</fullName>
    </recommendedName>
</protein>